<reference evidence="2 3" key="4">
    <citation type="journal article" date="1996" name="Virology">
        <title>Analysis of 76 kb of the chlorella virus PBCV-1 330-kb genome: map positions 182 to 258.</title>
        <authorList>
            <person name="Kutish G.F."/>
            <person name="Li Y."/>
            <person name="Lu Z."/>
            <person name="Furuta M."/>
            <person name="Rock D.L."/>
            <person name="Van Etten J.L."/>
        </authorList>
    </citation>
    <scope>NUCLEOTIDE SEQUENCE [LARGE SCALE GENOMIC DNA]</scope>
</reference>
<reference evidence="2 3" key="2">
    <citation type="journal article" date="1995" name="Virology">
        <title>Analysis of 43 kb of the Chlorella virus PBCV-1 330-kb genome: map positions 45 to 88.</title>
        <authorList>
            <person name="Li Y."/>
            <person name="Lu Z."/>
            <person name="Burbank D.E."/>
            <person name="Kutish G.F."/>
            <person name="Rock D.L."/>
            <person name="Van Etten J.L."/>
        </authorList>
    </citation>
    <scope>NUCLEOTIDE SEQUENCE [LARGE SCALE GENOMIC DNA]</scope>
</reference>
<dbReference type="RefSeq" id="NP_048766.1">
    <property type="nucleotide sequence ID" value="NC_000852.5"/>
</dbReference>
<reference evidence="2 3" key="7">
    <citation type="journal article" date="2000" name="Virology">
        <title>Characterization of a beta-1,3-glucanase encoded by chlorella virus PBCV-1.</title>
        <authorList>
            <person name="Sun L."/>
            <person name="Gurnon J.R."/>
            <person name="Adams B.J."/>
            <person name="Graves M.V."/>
            <person name="Van Etten J.L."/>
        </authorList>
    </citation>
    <scope>NUCLEOTIDE SEQUENCE [LARGE SCALE GENOMIC DNA]</scope>
</reference>
<dbReference type="Proteomes" id="UP000000862">
    <property type="component" value="Segment"/>
</dbReference>
<feature type="transmembrane region" description="Helical" evidence="1">
    <location>
        <begin position="30"/>
        <end position="52"/>
    </location>
</feature>
<keyword evidence="1" id="KW-1133">Transmembrane helix</keyword>
<evidence type="ECO:0000256" key="1">
    <source>
        <dbReference type="SAM" id="Phobius"/>
    </source>
</evidence>
<proteinExistence type="predicted"/>
<reference evidence="2 3" key="3">
    <citation type="journal article" date="1996" name="Virology">
        <title>Analysis of 94 kb of the chlorella virus PBCV-1 330-kb genome: map positions 88 to 182.</title>
        <authorList>
            <person name="Lu Z."/>
            <person name="Li Y."/>
            <person name="Que Q."/>
            <person name="Kutish G.F."/>
            <person name="Rock D.L."/>
            <person name="Van Etten J.L."/>
        </authorList>
    </citation>
    <scope>NUCLEOTIDE SEQUENCE [LARGE SCALE GENOMIC DNA]</scope>
</reference>
<dbReference type="PIR" id="T17912">
    <property type="entry name" value="T17912"/>
</dbReference>
<organismHost>
    <name type="scientific">Chlorella</name>
    <dbReference type="NCBI Taxonomy" id="3071"/>
</organismHost>
<reference evidence="2 3" key="8">
    <citation type="journal article" date="2010" name="J. Virol.">
        <title>Microarray analysis of Paramecium bursaria chlorella virus 1 transcription.</title>
        <authorList>
            <person name="Yanai-Balser G.M."/>
            <person name="Duncan G.A."/>
            <person name="Eudy J.D."/>
            <person name="Wang D."/>
            <person name="Li X."/>
            <person name="Agarkova I.V."/>
            <person name="Dunigan D.D."/>
            <person name="Van Etten J.L."/>
        </authorList>
    </citation>
    <scope>NUCLEOTIDE SEQUENCE [LARGE SCALE GENOMIC DNA]</scope>
</reference>
<evidence type="ECO:0000313" key="2">
    <source>
        <dbReference type="EMBL" id="AAC96777.1"/>
    </source>
</evidence>
<keyword evidence="3" id="KW-1185">Reference proteome</keyword>
<dbReference type="EMBL" id="JF411744">
    <property type="protein sequence ID" value="AAC96777.1"/>
    <property type="molecule type" value="Genomic_DNA"/>
</dbReference>
<protein>
    <submittedName>
        <fullName evidence="2">Uncharacterized protein</fullName>
    </submittedName>
</protein>
<evidence type="ECO:0000313" key="3">
    <source>
        <dbReference type="Proteomes" id="UP000000862"/>
    </source>
</evidence>
<keyword evidence="1" id="KW-0812">Transmembrane</keyword>
<keyword evidence="1" id="KW-0472">Membrane</keyword>
<gene>
    <name evidence="2" type="primary">a409R</name>
</gene>
<reference evidence="2 3" key="6">
    <citation type="journal article" date="1999" name="Virology">
        <title>Chlorella virus PBCV-1 encodes a functional homospermidine synthase.</title>
        <authorList>
            <person name="Kaiser A."/>
            <person name="Vollmert M."/>
            <person name="Tholl D."/>
            <person name="Graves M.V."/>
            <person name="Gurnon J.R."/>
            <person name="Xing W."/>
            <person name="Lisec A.D."/>
            <person name="Nickerson K.W."/>
            <person name="Van Etten J.L."/>
        </authorList>
    </citation>
    <scope>NUCLEOTIDE SEQUENCE [LARGE SCALE GENOMIC DNA]</scope>
</reference>
<reference evidence="2 3" key="5">
    <citation type="journal article" date="1997" name="Virology">
        <title>Analysis of 74 kb of DNA located at the right end of the 330-kb chlorella virus PBCV-1 genome.</title>
        <authorList>
            <person name="Li Y."/>
            <person name="Lu Z."/>
            <person name="Sun L."/>
            <person name="Ropp S."/>
            <person name="Kutish G.F."/>
            <person name="Rock D.L."/>
            <person name="Van Etten J.L."/>
        </authorList>
    </citation>
    <scope>NUCLEOTIDE SEQUENCE [LARGE SCALE GENOMIC DNA]</scope>
</reference>
<organism evidence="2 3">
    <name type="scientific">Paramecium bursaria Chlorella virus 1</name>
    <name type="common">PBCV-1</name>
    <dbReference type="NCBI Taxonomy" id="10506"/>
    <lineage>
        <taxon>Viruses</taxon>
        <taxon>Varidnaviria</taxon>
        <taxon>Bamfordvirae</taxon>
        <taxon>Nucleocytoviricota</taxon>
        <taxon>Megaviricetes</taxon>
        <taxon>Algavirales</taxon>
        <taxon>Phycodnaviridae</taxon>
        <taxon>Chlorovirus</taxon>
        <taxon>Chlorovirus vanettense</taxon>
    </lineage>
</organism>
<dbReference type="GeneID" id="918062"/>
<dbReference type="KEGG" id="vg:918062"/>
<reference evidence="2 3" key="1">
    <citation type="journal article" date="1995" name="Virology">
        <title>Analysis of 45 kb of DNA located at the left end of the chlorella virus PBCV-1 genome.</title>
        <authorList>
            <person name="Lu Z."/>
            <person name="Li Y."/>
            <person name="Zhang Y."/>
            <person name="Kutish G.F."/>
            <person name="Rock D.L."/>
            <person name="Van Etten J.L."/>
        </authorList>
    </citation>
    <scope>NUCLEOTIDE SEQUENCE [LARGE SCALE GENOMIC DNA]</scope>
</reference>
<accession>Q98461</accession>
<dbReference type="OrthoDB" id="40025at10239"/>
<sequence length="82" mass="9006">MLSIVISPLFIFCANSIASSSMPDIISVDVLFIVVPMSINVLMYCHMACFVLSEMLLFHIDFTSMPGILTMSKNVSSLAVTR</sequence>
<name>Q98461_PBCV1</name>